<gene>
    <name evidence="1" type="primary">A04g501280.1_BraROA</name>
    <name evidence="1" type="ORF">IGI04_014563</name>
</gene>
<proteinExistence type="predicted"/>
<protein>
    <submittedName>
        <fullName evidence="1">Uncharacterized protein</fullName>
    </submittedName>
</protein>
<name>A0ABQ7MQ13_BRACM</name>
<evidence type="ECO:0000313" key="2">
    <source>
        <dbReference type="Proteomes" id="UP000823674"/>
    </source>
</evidence>
<reference evidence="1 2" key="1">
    <citation type="submission" date="2021-03" db="EMBL/GenBank/DDBJ databases">
        <authorList>
            <person name="King G.J."/>
            <person name="Bancroft I."/>
            <person name="Baten A."/>
            <person name="Bloomfield J."/>
            <person name="Borpatragohain P."/>
            <person name="He Z."/>
            <person name="Irish N."/>
            <person name="Irwin J."/>
            <person name="Liu K."/>
            <person name="Mauleon R.P."/>
            <person name="Moore J."/>
            <person name="Morris R."/>
            <person name="Ostergaard L."/>
            <person name="Wang B."/>
            <person name="Wells R."/>
        </authorList>
    </citation>
    <scope>NUCLEOTIDE SEQUENCE [LARGE SCALE GENOMIC DNA]</scope>
    <source>
        <strain evidence="1">R-o-18</strain>
        <tissue evidence="1">Leaf</tissue>
    </source>
</reference>
<comment type="caution">
    <text evidence="1">The sequence shown here is derived from an EMBL/GenBank/DDBJ whole genome shotgun (WGS) entry which is preliminary data.</text>
</comment>
<evidence type="ECO:0000313" key="1">
    <source>
        <dbReference type="EMBL" id="KAG5399956.1"/>
    </source>
</evidence>
<dbReference type="Proteomes" id="UP000823674">
    <property type="component" value="Chromosome A04"/>
</dbReference>
<organism evidence="1 2">
    <name type="scientific">Brassica rapa subsp. trilocularis</name>
    <dbReference type="NCBI Taxonomy" id="1813537"/>
    <lineage>
        <taxon>Eukaryota</taxon>
        <taxon>Viridiplantae</taxon>
        <taxon>Streptophyta</taxon>
        <taxon>Embryophyta</taxon>
        <taxon>Tracheophyta</taxon>
        <taxon>Spermatophyta</taxon>
        <taxon>Magnoliopsida</taxon>
        <taxon>eudicotyledons</taxon>
        <taxon>Gunneridae</taxon>
        <taxon>Pentapetalae</taxon>
        <taxon>rosids</taxon>
        <taxon>malvids</taxon>
        <taxon>Brassicales</taxon>
        <taxon>Brassicaceae</taxon>
        <taxon>Brassiceae</taxon>
        <taxon>Brassica</taxon>
    </lineage>
</organism>
<sequence>MFGLDVKGEPISRFNICCNLFHLLEASRRQRSSKDQSPFTVVTPSDISCKKFANAAVSIKFTDQTAFVEVTNTTKLILNPDGELKVPQYE</sequence>
<keyword evidence="2" id="KW-1185">Reference proteome</keyword>
<accession>A0ABQ7MQ13</accession>
<dbReference type="EMBL" id="JADBGQ010000004">
    <property type="protein sequence ID" value="KAG5399956.1"/>
    <property type="molecule type" value="Genomic_DNA"/>
</dbReference>